<sequence length="221" mass="25456">MEIAIQNLFPVPLYTSSIGRDFTEEEMGFFEKRSKEVTRHEGNWMTPLNEYFMDAPEMAELNEIIQMHLDFYRDEIIKTSDPIRIVPGISWLGLCHKGDWQGSHSHQNSFLSIIMYVKTAEVDGTYFYRPGTKQWSFTHSELNYYNGDNFFYEAKPGDIVIFPSSMAHRVGELKEDTERITIALNTVFQGSMGQDHGGVYIDFDRANKGTKKCNCKNGCES</sequence>
<protein>
    <submittedName>
        <fullName evidence="4">Uncharacterized protein</fullName>
    </submittedName>
</protein>
<dbReference type="EMBL" id="LR797434">
    <property type="protein sequence ID" value="CAB4215799.1"/>
    <property type="molecule type" value="Genomic_DNA"/>
</dbReference>
<dbReference type="EMBL" id="LR797180">
    <property type="protein sequence ID" value="CAB4192028.1"/>
    <property type="molecule type" value="Genomic_DNA"/>
</dbReference>
<evidence type="ECO:0000313" key="11">
    <source>
        <dbReference type="EMBL" id="CAB5230444.1"/>
    </source>
</evidence>
<name>A0A6J5NRH7_9CAUD</name>
<dbReference type="EMBL" id="LR797130">
    <property type="protein sequence ID" value="CAB4188588.1"/>
    <property type="molecule type" value="Genomic_DNA"/>
</dbReference>
<evidence type="ECO:0000313" key="1">
    <source>
        <dbReference type="EMBL" id="CAB4135762.1"/>
    </source>
</evidence>
<evidence type="ECO:0000313" key="8">
    <source>
        <dbReference type="EMBL" id="CAB4192028.1"/>
    </source>
</evidence>
<evidence type="ECO:0000313" key="3">
    <source>
        <dbReference type="EMBL" id="CAB4151098.1"/>
    </source>
</evidence>
<dbReference type="Pfam" id="PF13759">
    <property type="entry name" value="2OG-FeII_Oxy_5"/>
    <property type="match status" value="1"/>
</dbReference>
<dbReference type="EMBL" id="LR798423">
    <property type="protein sequence ID" value="CAB5230444.1"/>
    <property type="molecule type" value="Genomic_DNA"/>
</dbReference>
<evidence type="ECO:0000313" key="2">
    <source>
        <dbReference type="EMBL" id="CAB4146113.1"/>
    </source>
</evidence>
<evidence type="ECO:0000313" key="6">
    <source>
        <dbReference type="EMBL" id="CAB4179410.1"/>
    </source>
</evidence>
<dbReference type="EMBL" id="LR796305">
    <property type="protein sequence ID" value="CAB4135762.1"/>
    <property type="molecule type" value="Genomic_DNA"/>
</dbReference>
<dbReference type="EMBL" id="LR796709">
    <property type="protein sequence ID" value="CAB4161607.1"/>
    <property type="molecule type" value="Genomic_DNA"/>
</dbReference>
<evidence type="ECO:0000313" key="5">
    <source>
        <dbReference type="EMBL" id="CAB4174844.1"/>
    </source>
</evidence>
<dbReference type="EMBL" id="LR797492">
    <property type="protein sequence ID" value="CAB4220228.1"/>
    <property type="molecule type" value="Genomic_DNA"/>
</dbReference>
<accession>A0A6J5NRH7</accession>
<dbReference type="Gene3D" id="2.60.120.620">
    <property type="entry name" value="q2cbj1_9rhob like domain"/>
    <property type="match status" value="1"/>
</dbReference>
<dbReference type="EMBL" id="LR796548">
    <property type="protein sequence ID" value="CAB4151098.1"/>
    <property type="molecule type" value="Genomic_DNA"/>
</dbReference>
<dbReference type="InterPro" id="IPR012668">
    <property type="entry name" value="CHP02466"/>
</dbReference>
<dbReference type="EMBL" id="LR796980">
    <property type="protein sequence ID" value="CAB4179410.1"/>
    <property type="molecule type" value="Genomic_DNA"/>
</dbReference>
<dbReference type="EMBL" id="LR796917">
    <property type="protein sequence ID" value="CAB4174844.1"/>
    <property type="molecule type" value="Genomic_DNA"/>
</dbReference>
<gene>
    <name evidence="6" type="ORF">UFOVP1031_93</name>
    <name evidence="7" type="ORF">UFOVP1172_42</name>
    <name evidence="8" type="ORF">UFOVP1240_104</name>
    <name evidence="9" type="ORF">UFOVP1486_4</name>
    <name evidence="11" type="ORF">UFOVP1578_8</name>
    <name evidence="10" type="ORF">UFOVP1630_157</name>
    <name evidence="1" type="ORF">UFOVP288_121</name>
    <name evidence="2" type="ORF">UFOVP483_75</name>
    <name evidence="3" type="ORF">UFOVP573_151</name>
    <name evidence="4" type="ORF">UFOVP769_121</name>
    <name evidence="5" type="ORF">UFOVP962_89</name>
</gene>
<evidence type="ECO:0000313" key="9">
    <source>
        <dbReference type="EMBL" id="CAB4215799.1"/>
    </source>
</evidence>
<organism evidence="4">
    <name type="scientific">uncultured Caudovirales phage</name>
    <dbReference type="NCBI Taxonomy" id="2100421"/>
    <lineage>
        <taxon>Viruses</taxon>
        <taxon>Duplodnaviria</taxon>
        <taxon>Heunggongvirae</taxon>
        <taxon>Uroviricota</taxon>
        <taxon>Caudoviricetes</taxon>
        <taxon>Peduoviridae</taxon>
        <taxon>Maltschvirus</taxon>
        <taxon>Maltschvirus maltsch</taxon>
    </lineage>
</organism>
<dbReference type="SUPFAM" id="SSF51197">
    <property type="entry name" value="Clavaminate synthase-like"/>
    <property type="match status" value="1"/>
</dbReference>
<proteinExistence type="predicted"/>
<evidence type="ECO:0000313" key="10">
    <source>
        <dbReference type="EMBL" id="CAB4220228.1"/>
    </source>
</evidence>
<reference evidence="4" key="1">
    <citation type="submission" date="2020-04" db="EMBL/GenBank/DDBJ databases">
        <authorList>
            <person name="Chiriac C."/>
            <person name="Salcher M."/>
            <person name="Ghai R."/>
            <person name="Kavagutti S V."/>
        </authorList>
    </citation>
    <scope>NUCLEOTIDE SEQUENCE</scope>
</reference>
<evidence type="ECO:0000313" key="7">
    <source>
        <dbReference type="EMBL" id="CAB4188588.1"/>
    </source>
</evidence>
<dbReference type="EMBL" id="LR796461">
    <property type="protein sequence ID" value="CAB4146113.1"/>
    <property type="molecule type" value="Genomic_DNA"/>
</dbReference>
<evidence type="ECO:0000313" key="4">
    <source>
        <dbReference type="EMBL" id="CAB4161607.1"/>
    </source>
</evidence>